<evidence type="ECO:0000259" key="1">
    <source>
        <dbReference type="PROSITE" id="PS51186"/>
    </source>
</evidence>
<dbReference type="AlphaFoldDB" id="A0A316DJQ7"/>
<dbReference type="SUPFAM" id="SSF55729">
    <property type="entry name" value="Acyl-CoA N-acyltransferases (Nat)"/>
    <property type="match status" value="1"/>
</dbReference>
<dbReference type="PROSITE" id="PS51186">
    <property type="entry name" value="GNAT"/>
    <property type="match status" value="1"/>
</dbReference>
<dbReference type="OrthoDB" id="5419426at2"/>
<keyword evidence="3" id="KW-1185">Reference proteome</keyword>
<dbReference type="Gene3D" id="3.40.630.30">
    <property type="match status" value="1"/>
</dbReference>
<evidence type="ECO:0000313" key="2">
    <source>
        <dbReference type="EMBL" id="PWK18145.1"/>
    </source>
</evidence>
<dbReference type="Pfam" id="PF00583">
    <property type="entry name" value="Acetyltransf_1"/>
    <property type="match status" value="1"/>
</dbReference>
<comment type="caution">
    <text evidence="2">The sequence shown here is derived from an EMBL/GenBank/DDBJ whole genome shotgun (WGS) entry which is preliminary data.</text>
</comment>
<dbReference type="EMBL" id="QGGO01000031">
    <property type="protein sequence ID" value="PWK18145.1"/>
    <property type="molecule type" value="Genomic_DNA"/>
</dbReference>
<accession>A0A316DJQ7</accession>
<dbReference type="RefSeq" id="WP_109744831.1">
    <property type="nucleotide sequence ID" value="NZ_QGGO01000031.1"/>
</dbReference>
<proteinExistence type="predicted"/>
<dbReference type="Proteomes" id="UP000245489">
    <property type="component" value="Unassembled WGS sequence"/>
</dbReference>
<evidence type="ECO:0000313" key="3">
    <source>
        <dbReference type="Proteomes" id="UP000245489"/>
    </source>
</evidence>
<feature type="domain" description="N-acetyltransferase" evidence="1">
    <location>
        <begin position="4"/>
        <end position="161"/>
    </location>
</feature>
<dbReference type="InterPro" id="IPR000182">
    <property type="entry name" value="GNAT_dom"/>
</dbReference>
<name>A0A316DJQ7_9BACT</name>
<sequence>MPNINIRQIQPQDNRELATIIRNSLLDFNAAKQGTVFYDPTTDHLFELFREPKSIYFIIEVDGKMAGGAGVFPTENLPEDTCELVKLYLKADFRGLGLGKTLLNRCFEAAKELGYTKMYLETLPELNIAVPLYEKAGFSYLNAPMGNSGHNGCDVWMIKDL</sequence>
<dbReference type="InterPro" id="IPR016181">
    <property type="entry name" value="Acyl_CoA_acyltransferase"/>
</dbReference>
<organism evidence="2 3">
    <name type="scientific">Arcicella aurantiaca</name>
    <dbReference type="NCBI Taxonomy" id="591202"/>
    <lineage>
        <taxon>Bacteria</taxon>
        <taxon>Pseudomonadati</taxon>
        <taxon>Bacteroidota</taxon>
        <taxon>Cytophagia</taxon>
        <taxon>Cytophagales</taxon>
        <taxon>Flectobacillaceae</taxon>
        <taxon>Arcicella</taxon>
    </lineage>
</organism>
<dbReference type="InterPro" id="IPR052777">
    <property type="entry name" value="Acetyltransferase_Enz"/>
</dbReference>
<keyword evidence="2" id="KW-0808">Transferase</keyword>
<reference evidence="2 3" key="1">
    <citation type="submission" date="2018-05" db="EMBL/GenBank/DDBJ databases">
        <title>Genomic Encyclopedia of Archaeal and Bacterial Type Strains, Phase II (KMG-II): from individual species to whole genera.</title>
        <authorList>
            <person name="Goeker M."/>
        </authorList>
    </citation>
    <scope>NUCLEOTIDE SEQUENCE [LARGE SCALE GENOMIC DNA]</scope>
    <source>
        <strain evidence="2 3">DSM 22214</strain>
    </source>
</reference>
<protein>
    <submittedName>
        <fullName evidence="2">Putative acetyltransferase</fullName>
    </submittedName>
</protein>
<dbReference type="GO" id="GO:0016747">
    <property type="term" value="F:acyltransferase activity, transferring groups other than amino-acyl groups"/>
    <property type="evidence" value="ECO:0007669"/>
    <property type="project" value="InterPro"/>
</dbReference>
<dbReference type="PANTHER" id="PTHR43305">
    <property type="entry name" value="FAMILY N-ACETYLTRANSFERASE, PUTATIVE (AFU_ORTHOLOGUE AFUA_2G01380)-RELATED"/>
    <property type="match status" value="1"/>
</dbReference>
<gene>
    <name evidence="2" type="ORF">LV89_04172</name>
</gene>
<dbReference type="PANTHER" id="PTHR43305:SF1">
    <property type="entry name" value="FAMILY N-ACETYLTRANSFERASE, PUTATIVE (AFU_ORTHOLOGUE AFUA_2G01380)-RELATED"/>
    <property type="match status" value="1"/>
</dbReference>
<dbReference type="CDD" id="cd04301">
    <property type="entry name" value="NAT_SF"/>
    <property type="match status" value="1"/>
</dbReference>